<evidence type="ECO:0000313" key="4">
    <source>
        <dbReference type="Proteomes" id="UP001463665"/>
    </source>
</evidence>
<accession>A0AAU6WKY2</accession>
<evidence type="ECO:0000259" key="2">
    <source>
        <dbReference type="Pfam" id="PF02517"/>
    </source>
</evidence>
<evidence type="ECO:0000256" key="1">
    <source>
        <dbReference type="SAM" id="Phobius"/>
    </source>
</evidence>
<dbReference type="GO" id="GO:0080120">
    <property type="term" value="P:CAAX-box protein maturation"/>
    <property type="evidence" value="ECO:0007669"/>
    <property type="project" value="UniProtKB-ARBA"/>
</dbReference>
<keyword evidence="1" id="KW-1133">Transmembrane helix</keyword>
<dbReference type="EMBL" id="CP154834">
    <property type="protein sequence ID" value="XAO73291.1"/>
    <property type="molecule type" value="Genomic_DNA"/>
</dbReference>
<gene>
    <name evidence="3" type="ORF">AAFP95_16160</name>
</gene>
<feature type="transmembrane region" description="Helical" evidence="1">
    <location>
        <begin position="16"/>
        <end position="38"/>
    </location>
</feature>
<feature type="transmembrane region" description="Helical" evidence="1">
    <location>
        <begin position="50"/>
        <end position="67"/>
    </location>
</feature>
<dbReference type="PANTHER" id="PTHR36435">
    <property type="entry name" value="SLR1288 PROTEIN"/>
    <property type="match status" value="1"/>
</dbReference>
<keyword evidence="4" id="KW-1185">Reference proteome</keyword>
<dbReference type="RefSeq" id="WP_345765819.1">
    <property type="nucleotide sequence ID" value="NZ_CP154834.1"/>
</dbReference>
<keyword evidence="3" id="KW-0378">Hydrolase</keyword>
<feature type="domain" description="CAAX prenyl protease 2/Lysostaphin resistance protein A-like" evidence="2">
    <location>
        <begin position="16"/>
        <end position="106"/>
    </location>
</feature>
<dbReference type="InterPro" id="IPR003675">
    <property type="entry name" value="Rce1/LyrA-like_dom"/>
</dbReference>
<dbReference type="Pfam" id="PF02517">
    <property type="entry name" value="Rce1-like"/>
    <property type="match status" value="1"/>
</dbReference>
<feature type="transmembrane region" description="Helical" evidence="1">
    <location>
        <begin position="95"/>
        <end position="114"/>
    </location>
</feature>
<feature type="transmembrane region" description="Helical" evidence="1">
    <location>
        <begin position="73"/>
        <end position="90"/>
    </location>
</feature>
<dbReference type="AlphaFoldDB" id="A0AAU6WKY2"/>
<keyword evidence="1" id="KW-0472">Membrane</keyword>
<dbReference type="PANTHER" id="PTHR36435:SF1">
    <property type="entry name" value="CAAX AMINO TERMINAL PROTEASE FAMILY PROTEIN"/>
    <property type="match status" value="1"/>
</dbReference>
<name>A0AAU6WKY2_9FLAO</name>
<protein>
    <submittedName>
        <fullName evidence="3">CPBP family intramembrane glutamic endopeptidase</fullName>
        <ecNumber evidence="3">3.4.-.-</ecNumber>
    </submittedName>
</protein>
<dbReference type="EC" id="3.4.-.-" evidence="3"/>
<proteinExistence type="predicted"/>
<dbReference type="GO" id="GO:0004175">
    <property type="term" value="F:endopeptidase activity"/>
    <property type="evidence" value="ECO:0007669"/>
    <property type="project" value="UniProtKB-ARBA"/>
</dbReference>
<organism evidence="3 4">
    <name type="scientific">Chryseobacterium endophyticum</name>
    <dbReference type="NCBI Taxonomy" id="1854762"/>
    <lineage>
        <taxon>Bacteria</taxon>
        <taxon>Pseudomonadati</taxon>
        <taxon>Bacteroidota</taxon>
        <taxon>Flavobacteriia</taxon>
        <taxon>Flavobacteriales</taxon>
        <taxon>Weeksellaceae</taxon>
        <taxon>Chryseobacterium group</taxon>
        <taxon>Chryseobacterium</taxon>
    </lineage>
</organism>
<reference evidence="3 4" key="1">
    <citation type="submission" date="2024-04" db="EMBL/GenBank/DDBJ databases">
        <title>Genome sequencing and assembly of rice foliar adapted Chryseobacterium endophyticum OsEnb-ALM-A6.</title>
        <authorList>
            <person name="Kumar S."/>
            <person name="Javed M."/>
            <person name="Chouhan V."/>
            <person name="Charishma K."/>
            <person name="Patel A."/>
            <person name="Kumar M."/>
            <person name="Sahu K.P."/>
            <person name="Kumar A."/>
        </authorList>
    </citation>
    <scope>NUCLEOTIDE SEQUENCE [LARGE SCALE GENOMIC DNA]</scope>
    <source>
        <strain evidence="3 4">OsEnb-ALM-A6</strain>
    </source>
</reference>
<sequence>MSSRLVQLSEIFKNNYGLIIFTCLTAGVVEELLMRGYIQPRVEKIYKNRYAGIVVSAVLFGILHSAYGTIGQVVIPCFIGIVFALFYKIYSNIKILILCHIMYDFVSLMMMNILDLKHLSVF</sequence>
<evidence type="ECO:0000313" key="3">
    <source>
        <dbReference type="EMBL" id="XAO73291.1"/>
    </source>
</evidence>
<dbReference type="Proteomes" id="UP001463665">
    <property type="component" value="Chromosome"/>
</dbReference>
<keyword evidence="1" id="KW-0812">Transmembrane</keyword>
<dbReference type="InterPro" id="IPR052710">
    <property type="entry name" value="CAAX_protease"/>
</dbReference>